<protein>
    <submittedName>
        <fullName evidence="2">Uncharacterized protein</fullName>
    </submittedName>
</protein>
<proteinExistence type="predicted"/>
<dbReference type="PANTHER" id="PTHR43830:SF3">
    <property type="entry name" value="PROTEIN PSP1"/>
    <property type="match status" value="1"/>
</dbReference>
<dbReference type="InterPro" id="IPR007557">
    <property type="entry name" value="PSP1_C"/>
</dbReference>
<reference evidence="2" key="1">
    <citation type="submission" date="2020-11" db="EMBL/GenBank/DDBJ databases">
        <authorList>
            <person name="Tran Van P."/>
        </authorList>
    </citation>
    <scope>NUCLEOTIDE SEQUENCE</scope>
</reference>
<dbReference type="GO" id="GO:0005737">
    <property type="term" value="C:cytoplasm"/>
    <property type="evidence" value="ECO:0007669"/>
    <property type="project" value="TreeGrafter"/>
</dbReference>
<dbReference type="PROSITE" id="PS51411">
    <property type="entry name" value="PSP1_C"/>
    <property type="match status" value="1"/>
</dbReference>
<dbReference type="NCBIfam" id="NF041131">
    <property type="entry name" value="RicT_YaaT_fam"/>
    <property type="match status" value="1"/>
</dbReference>
<dbReference type="OrthoDB" id="243127at2759"/>
<dbReference type="AlphaFoldDB" id="A0A7R8ZKI4"/>
<gene>
    <name evidence="2" type="ORF">CTOB1V02_LOCUS5193</name>
</gene>
<feature type="compositionally biased region" description="Basic residues" evidence="1">
    <location>
        <begin position="294"/>
        <end position="303"/>
    </location>
</feature>
<evidence type="ECO:0000256" key="1">
    <source>
        <dbReference type="SAM" id="MobiDB-lite"/>
    </source>
</evidence>
<accession>A0A7R8ZKI4</accession>
<dbReference type="Pfam" id="PF04468">
    <property type="entry name" value="PSP1"/>
    <property type="match status" value="1"/>
</dbReference>
<dbReference type="PANTHER" id="PTHR43830">
    <property type="entry name" value="PROTEIN PSP1"/>
    <property type="match status" value="1"/>
</dbReference>
<sequence length="311" mass="35874">MVREMGEKETLTVAQAQDSEKEPSVFRVRFRDEGQVFAAESTLTDLSVYDRVMVKADHGLEPGQIVRRAPACIALKNRSKQSLRILRQLNKDEEKRYAELVESERAAFAFCLGLIAKHALKMDLIRVEKFYNGSKIIFYFTADNRVDFRQLVKDLVQEYRTRVEMRQIGVRHETKMLGGMGTCGRELCCSSFLQKFESVSIKMAKEQELPLNPAKISGLCNRLLCCLTYEFPFYQKQRRTMPRVGCRVFFNGKEYRVKKNFPLKGRVLLSSDDGEEQMLDEALWRSLEYQKAPRQGKRKKKGSGRGGSAHE</sequence>
<dbReference type="InterPro" id="IPR047767">
    <property type="entry name" value="PSP1-like"/>
</dbReference>
<name>A0A7R8ZKI4_9CRUS</name>
<evidence type="ECO:0000313" key="2">
    <source>
        <dbReference type="EMBL" id="CAD7227285.1"/>
    </source>
</evidence>
<dbReference type="EMBL" id="OB661093">
    <property type="protein sequence ID" value="CAD7227285.1"/>
    <property type="molecule type" value="Genomic_DNA"/>
</dbReference>
<organism evidence="2">
    <name type="scientific">Cyprideis torosa</name>
    <dbReference type="NCBI Taxonomy" id="163714"/>
    <lineage>
        <taxon>Eukaryota</taxon>
        <taxon>Metazoa</taxon>
        <taxon>Ecdysozoa</taxon>
        <taxon>Arthropoda</taxon>
        <taxon>Crustacea</taxon>
        <taxon>Oligostraca</taxon>
        <taxon>Ostracoda</taxon>
        <taxon>Podocopa</taxon>
        <taxon>Podocopida</taxon>
        <taxon>Cytherocopina</taxon>
        <taxon>Cytheroidea</taxon>
        <taxon>Cytherideidae</taxon>
        <taxon>Cyprideis</taxon>
    </lineage>
</organism>
<feature type="region of interest" description="Disordered" evidence="1">
    <location>
        <begin position="290"/>
        <end position="311"/>
    </location>
</feature>